<feature type="region of interest" description="Disordered" evidence="3">
    <location>
        <begin position="519"/>
        <end position="588"/>
    </location>
</feature>
<feature type="domain" description="DEUBAD" evidence="4">
    <location>
        <begin position="84"/>
        <end position="197"/>
    </location>
</feature>
<dbReference type="CDD" id="cd21865">
    <property type="entry name" value="DEUBAD_NFRKB"/>
    <property type="match status" value="1"/>
</dbReference>
<comment type="caution">
    <text evidence="5">The sequence shown here is derived from an EMBL/GenBank/DDBJ whole genome shotgun (WGS) entry which is preliminary data.</text>
</comment>
<dbReference type="PROSITE" id="PS51916">
    <property type="entry name" value="DEUBAD"/>
    <property type="match status" value="1"/>
</dbReference>
<reference evidence="5 6" key="1">
    <citation type="journal article" date="2021" name="Hortic Res">
        <title>The domestication of Cucurbita argyrosperma as revealed by the genome of its wild relative.</title>
        <authorList>
            <person name="Barrera-Redondo J."/>
            <person name="Sanchez-de la Vega G."/>
            <person name="Aguirre-Liguori J.A."/>
            <person name="Castellanos-Morales G."/>
            <person name="Gutierrez-Guerrero Y.T."/>
            <person name="Aguirre-Dugua X."/>
            <person name="Aguirre-Planter E."/>
            <person name="Tenaillon M.I."/>
            <person name="Lira-Saade R."/>
            <person name="Eguiarte L.E."/>
        </authorList>
    </citation>
    <scope>NUCLEOTIDE SEQUENCE [LARGE SCALE GENOMIC DNA]</scope>
    <source>
        <strain evidence="5">JBR-2021</strain>
    </source>
</reference>
<dbReference type="GO" id="GO:0031011">
    <property type="term" value="C:Ino80 complex"/>
    <property type="evidence" value="ECO:0007669"/>
    <property type="project" value="InterPro"/>
</dbReference>
<protein>
    <submittedName>
        <fullName evidence="5">Nuclear factor related to kappa-B-binding protein</fullName>
    </submittedName>
</protein>
<feature type="region of interest" description="Disordered" evidence="3">
    <location>
        <begin position="17"/>
        <end position="59"/>
    </location>
</feature>
<gene>
    <name evidence="5" type="primary">Nfrkb</name>
    <name evidence="5" type="ORF">SDJN03_02818</name>
</gene>
<dbReference type="EMBL" id="JAGKQH010000002">
    <property type="protein sequence ID" value="KAG6605501.1"/>
    <property type="molecule type" value="Genomic_DNA"/>
</dbReference>
<dbReference type="PANTHER" id="PTHR13052:SF0">
    <property type="entry name" value="DNA-BINDING PROTEIN-LIKE"/>
    <property type="match status" value="1"/>
</dbReference>
<feature type="region of interest" description="Disordered" evidence="3">
    <location>
        <begin position="355"/>
        <end position="378"/>
    </location>
</feature>
<feature type="region of interest" description="Disordered" evidence="3">
    <location>
        <begin position="688"/>
        <end position="744"/>
    </location>
</feature>
<proteinExistence type="predicted"/>
<name>A0AAV6NZV6_9ROSI</name>
<dbReference type="PANTHER" id="PTHR13052">
    <property type="entry name" value="NFRKB-RELATED"/>
    <property type="match status" value="1"/>
</dbReference>
<dbReference type="InterPro" id="IPR024867">
    <property type="entry name" value="NFRKB"/>
</dbReference>
<feature type="region of interest" description="Disordered" evidence="3">
    <location>
        <begin position="806"/>
        <end position="864"/>
    </location>
</feature>
<feature type="non-terminal residue" evidence="5">
    <location>
        <position position="1"/>
    </location>
</feature>
<feature type="compositionally biased region" description="Basic and acidic residues" evidence="3">
    <location>
        <begin position="527"/>
        <end position="537"/>
    </location>
</feature>
<evidence type="ECO:0000256" key="1">
    <source>
        <dbReference type="ARBA" id="ARBA00004123"/>
    </source>
</evidence>
<feature type="compositionally biased region" description="Acidic residues" evidence="3">
    <location>
        <begin position="571"/>
        <end position="585"/>
    </location>
</feature>
<evidence type="ECO:0000259" key="4">
    <source>
        <dbReference type="PROSITE" id="PS51916"/>
    </source>
</evidence>
<feature type="compositionally biased region" description="Polar residues" evidence="3">
    <location>
        <begin position="434"/>
        <end position="448"/>
    </location>
</feature>
<dbReference type="InterPro" id="IPR057748">
    <property type="entry name" value="NFRKB_WH_2"/>
</dbReference>
<dbReference type="Pfam" id="PF25793">
    <property type="entry name" value="WHD_2nd_NFRKB"/>
    <property type="match status" value="1"/>
</dbReference>
<evidence type="ECO:0000256" key="2">
    <source>
        <dbReference type="ARBA" id="ARBA00023242"/>
    </source>
</evidence>
<evidence type="ECO:0000313" key="6">
    <source>
        <dbReference type="Proteomes" id="UP000685013"/>
    </source>
</evidence>
<evidence type="ECO:0000256" key="3">
    <source>
        <dbReference type="SAM" id="MobiDB-lite"/>
    </source>
</evidence>
<organism evidence="5 6">
    <name type="scientific">Cucurbita argyrosperma subsp. sororia</name>
    <dbReference type="NCBI Taxonomy" id="37648"/>
    <lineage>
        <taxon>Eukaryota</taxon>
        <taxon>Viridiplantae</taxon>
        <taxon>Streptophyta</taxon>
        <taxon>Embryophyta</taxon>
        <taxon>Tracheophyta</taxon>
        <taxon>Spermatophyta</taxon>
        <taxon>Magnoliopsida</taxon>
        <taxon>eudicotyledons</taxon>
        <taxon>Gunneridae</taxon>
        <taxon>Pentapetalae</taxon>
        <taxon>rosids</taxon>
        <taxon>fabids</taxon>
        <taxon>Cucurbitales</taxon>
        <taxon>Cucurbitaceae</taxon>
        <taxon>Cucurbiteae</taxon>
        <taxon>Cucurbita</taxon>
    </lineage>
</organism>
<dbReference type="Proteomes" id="UP000685013">
    <property type="component" value="Chromosome 2"/>
</dbReference>
<feature type="compositionally biased region" description="Basic residues" evidence="3">
    <location>
        <begin position="539"/>
        <end position="548"/>
    </location>
</feature>
<sequence length="1393" mass="156903">MAIEKNNFKVSRFDYEFSPGSKKSISSDEDELHRHTSAVESDDDDDDEINDVDSGAGSDDYDTLEWGEAGVEFCHVDNQTCSIPLELYDLSGLEDILSVDVWNECLSDEERFNLSKFLPDMDQETYMLTLKELFTGSNFHFGSPIKMLFSMLKGGLCEPRVALYRHGLKFFQRRQHYHLLRKHQNNMISSLCRMRDDWLNCRGYSMEEKLRVLNLTRSQKSFDYERIDGLETDSSDRVSGEGFRRRFKDKKVASKLHNFSSYNASSDLDFPLGGRLTNLEAPEYGKQNSKGIFKLAGSKFPSLMEPMVSLPSAYHDLDINSTPYSSIGDLPRRRKVGGYDSGPMLRIGDETRISNATKETTNRKGTPRDLRAPPGGGMEKGVLEASKRYEALRGNIFDNFIGLPLSSKGDLYGRNKNVNLVPKRSVVAEKPVSMRSSYNPSKKAQSIRDQTKSMKGGISQPPHKSTKVDSEGRAGSLRHNKTRGKSFVTDPLLKNADRSIRGKNWKTAMEPTDLNYEAYRSPSPRINEGHVPSELRAKPSQKKTKGRFVQKMGSDPASSKGNKKFVRGEETESESSEQFEDDEDGNPILRSKLAYPSVMEISQFSSLNSSLEAKKVKYVKKDIKEHIGTLDPISYSKKMVNKSPQHGYALSGVNTTNTRLGKIQDSGSFQDLSSKVSEKNYLPVLDTFSDDEDDDVKKNSKMFNNGRLQSQSSKRSRKSSSKSFTAEGKRKGRGNHDLSAMQPRNLYDYAVDEEDNSNEMRLFEDDYGADRFPQAGLQSESFMGISSERPNGSLLGCNSVKKKRKVKGNVTEMDKKDEGELQSDTLQQVNDSTPLKKKKKKRQKADGCSSDVGRSEPPATEMGTVDMEQETKPQRNSFLLITPTVHTGFSFSIMHLLTAVRLATITPLPEDMLEPIKEKKKRHEGDFALDLSHDNKADVNNLEQAEEVNVPSLTVQEIVDRVKSNPGDPSILETQEPLLDLVRGVLKIFSSKTAPLGAKGWKMLAIYEKSTKTWSWIGPVSRSSSDYEAIEEAASPEAWGLPHKMLVKLVDSFANWLKSGQETLQLIGSLPAPPASLMQFNVDDKERFRDLRAQKSLNTISSSTEEVRDYFRREEVLRYSIPDRAFSYTAADGKKSIVAPLRRCGGKPTSKARDHFMLKKDRPPHVTILCLVRDATARLPGSIGTRADVCTLIRDSQYVMEDVSDAQVNQVVSGALDRLHYERDPCVQFDGERKLWVYLHREREEEDFEDDGTSSTKKWRRPKKDVIDQSSDHGLVTVAYHASGENIGYDICSELNTDPPCIDDVEGTEQIYGDMRQVVEHDIDNNHGSDHDEMSQSPQHLGDKARLDSYVRAYHNNYCRANLCCSEVHLKLNTIALTMSNTEKEILLLPCLY</sequence>
<feature type="region of interest" description="Disordered" evidence="3">
    <location>
        <begin position="432"/>
        <end position="485"/>
    </location>
</feature>
<keyword evidence="2" id="KW-0539">Nucleus</keyword>
<feature type="compositionally biased region" description="Basic and acidic residues" evidence="3">
    <location>
        <begin position="360"/>
        <end position="371"/>
    </location>
</feature>
<keyword evidence="6" id="KW-1185">Reference proteome</keyword>
<feature type="compositionally biased region" description="Polar residues" evidence="3">
    <location>
        <begin position="822"/>
        <end position="833"/>
    </location>
</feature>
<dbReference type="InterPro" id="IPR044867">
    <property type="entry name" value="DEUBAD_dom"/>
</dbReference>
<evidence type="ECO:0000313" key="5">
    <source>
        <dbReference type="EMBL" id="KAG6605501.1"/>
    </source>
</evidence>
<comment type="subcellular location">
    <subcellularLocation>
        <location evidence="1">Nucleus</location>
    </subcellularLocation>
</comment>
<feature type="compositionally biased region" description="Acidic residues" evidence="3">
    <location>
        <begin position="40"/>
        <end position="51"/>
    </location>
</feature>
<accession>A0AAV6NZV6</accession>